<feature type="compositionally biased region" description="Basic and acidic residues" evidence="5">
    <location>
        <begin position="122"/>
        <end position="132"/>
    </location>
</feature>
<evidence type="ECO:0000256" key="4">
    <source>
        <dbReference type="ARBA" id="ARBA00023136"/>
    </source>
</evidence>
<feature type="transmembrane region" description="Helical" evidence="6">
    <location>
        <begin position="465"/>
        <end position="481"/>
    </location>
</feature>
<evidence type="ECO:0000313" key="9">
    <source>
        <dbReference type="Proteomes" id="UP001217089"/>
    </source>
</evidence>
<keyword evidence="3 6" id="KW-1133">Transmembrane helix</keyword>
<feature type="region of interest" description="Disordered" evidence="5">
    <location>
        <begin position="188"/>
        <end position="213"/>
    </location>
</feature>
<evidence type="ECO:0000313" key="8">
    <source>
        <dbReference type="EMBL" id="KAJ8318235.1"/>
    </source>
</evidence>
<dbReference type="PANTHER" id="PTHR22950">
    <property type="entry name" value="AMINO ACID TRANSPORTER"/>
    <property type="match status" value="1"/>
</dbReference>
<dbReference type="EMBL" id="JARBDR010000214">
    <property type="protein sequence ID" value="KAJ8318235.1"/>
    <property type="molecule type" value="Genomic_DNA"/>
</dbReference>
<feature type="transmembrane region" description="Helical" evidence="6">
    <location>
        <begin position="259"/>
        <end position="280"/>
    </location>
</feature>
<evidence type="ECO:0000256" key="6">
    <source>
        <dbReference type="SAM" id="Phobius"/>
    </source>
</evidence>
<feature type="transmembrane region" description="Helical" evidence="6">
    <location>
        <begin position="487"/>
        <end position="510"/>
    </location>
</feature>
<evidence type="ECO:0000259" key="7">
    <source>
        <dbReference type="Pfam" id="PF01490"/>
    </source>
</evidence>
<gene>
    <name evidence="8" type="ORF">KUTeg_003326</name>
</gene>
<organism evidence="8 9">
    <name type="scientific">Tegillarca granosa</name>
    <name type="common">Malaysian cockle</name>
    <name type="synonym">Anadara granosa</name>
    <dbReference type="NCBI Taxonomy" id="220873"/>
    <lineage>
        <taxon>Eukaryota</taxon>
        <taxon>Metazoa</taxon>
        <taxon>Spiralia</taxon>
        <taxon>Lophotrochozoa</taxon>
        <taxon>Mollusca</taxon>
        <taxon>Bivalvia</taxon>
        <taxon>Autobranchia</taxon>
        <taxon>Pteriomorphia</taxon>
        <taxon>Arcoida</taxon>
        <taxon>Arcoidea</taxon>
        <taxon>Arcidae</taxon>
        <taxon>Tegillarca</taxon>
    </lineage>
</organism>
<feature type="transmembrane region" description="Helical" evidence="6">
    <location>
        <begin position="300"/>
        <end position="319"/>
    </location>
</feature>
<keyword evidence="4 6" id="KW-0472">Membrane</keyword>
<protein>
    <recommendedName>
        <fullName evidence="7">Amino acid transporter transmembrane domain-containing protein</fullName>
    </recommendedName>
</protein>
<dbReference type="Proteomes" id="UP001217089">
    <property type="component" value="Unassembled WGS sequence"/>
</dbReference>
<feature type="transmembrane region" description="Helical" evidence="6">
    <location>
        <begin position="372"/>
        <end position="391"/>
    </location>
</feature>
<comment type="caution">
    <text evidence="8">The sequence shown here is derived from an EMBL/GenBank/DDBJ whole genome shotgun (WGS) entry which is preliminary data.</text>
</comment>
<feature type="domain" description="Amino acid transporter transmembrane" evidence="7">
    <location>
        <begin position="243"/>
        <end position="544"/>
    </location>
</feature>
<dbReference type="InterPro" id="IPR013057">
    <property type="entry name" value="AA_transpt_TM"/>
</dbReference>
<accession>A0ABQ9FPR0</accession>
<sequence>MQHTYVHVFFYCRPRWYIHIADFANMLKAFMGSNYLSVSFAFLKSGLGLGIGGLLFIASLTDHCCHLIVKTKYHAIHKVSKLHMANVNRDDNENQKKNKDSKYSATFHSKKYNLLSSDEESDRCSLEDKDSDSSDDEDKEYVIYDIDEMSVMEQHMMKHMSYGDIGRLSFGRADFPYNSTTQKTVVTTNDNTSTGMLSTMKPTHTSGETTTTAPSAEINWDDISTKILTKDAPSLKLLVASPLPLFILFAFIRTVRKLGFISVIANTAILIGCVSVFFYVLVDFKFSEDVVWVNWSGLPVFFGMVTAAFEGIGLVIPVESSMEGNRHNFKCFLHGAILVLSLVLGGFGTLGYMRFGDNLHQMLNTNIPPSSWVSFSVNICVIIGVIFTFPLQIYPVIELLEIALFSEGSILGPKKESKLVLEDNTDDVVSDKEALIPKRSPQPVEMPISVAVHIPESVATWKRNILRMLIVICAAGLAVLFRDSFAYVGAFVGAVGSSLLAYILPCVFHLKLCREDLSYFIIIKDVVIIVVGIFCSVISLYTVILSLIENTGL</sequence>
<evidence type="ECO:0000256" key="1">
    <source>
        <dbReference type="ARBA" id="ARBA00004141"/>
    </source>
</evidence>
<reference evidence="8 9" key="1">
    <citation type="submission" date="2022-12" db="EMBL/GenBank/DDBJ databases">
        <title>Chromosome-level genome of Tegillarca granosa.</title>
        <authorList>
            <person name="Kim J."/>
        </authorList>
    </citation>
    <scope>NUCLEOTIDE SEQUENCE [LARGE SCALE GENOMIC DNA]</scope>
    <source>
        <strain evidence="8">Teg-2019</strain>
        <tissue evidence="8">Adductor muscle</tissue>
    </source>
</reference>
<proteinExistence type="predicted"/>
<comment type="subcellular location">
    <subcellularLocation>
        <location evidence="1">Membrane</location>
        <topology evidence="1">Multi-pass membrane protein</topology>
    </subcellularLocation>
</comment>
<evidence type="ECO:0000256" key="3">
    <source>
        <dbReference type="ARBA" id="ARBA00022989"/>
    </source>
</evidence>
<name>A0ABQ9FPR0_TEGGR</name>
<feature type="region of interest" description="Disordered" evidence="5">
    <location>
        <begin position="118"/>
        <end position="137"/>
    </location>
</feature>
<evidence type="ECO:0000256" key="2">
    <source>
        <dbReference type="ARBA" id="ARBA00022692"/>
    </source>
</evidence>
<keyword evidence="2 6" id="KW-0812">Transmembrane</keyword>
<keyword evidence="9" id="KW-1185">Reference proteome</keyword>
<dbReference type="Pfam" id="PF01490">
    <property type="entry name" value="Aa_trans"/>
    <property type="match status" value="1"/>
</dbReference>
<feature type="transmembrane region" description="Helical" evidence="6">
    <location>
        <begin position="35"/>
        <end position="58"/>
    </location>
</feature>
<feature type="transmembrane region" description="Helical" evidence="6">
    <location>
        <begin position="331"/>
        <end position="352"/>
    </location>
</feature>
<feature type="transmembrane region" description="Helical" evidence="6">
    <location>
        <begin position="522"/>
        <end position="548"/>
    </location>
</feature>
<dbReference type="PANTHER" id="PTHR22950:SF700">
    <property type="entry name" value="AMINO ACID TRANSPORTER TRANSMEMBRANE DOMAIN-CONTAINING PROTEIN"/>
    <property type="match status" value="1"/>
</dbReference>
<evidence type="ECO:0000256" key="5">
    <source>
        <dbReference type="SAM" id="MobiDB-lite"/>
    </source>
</evidence>